<proteinExistence type="inferred from homology"/>
<dbReference type="InterPro" id="IPR010071">
    <property type="entry name" value="AA_adenyl_dom"/>
</dbReference>
<dbReference type="CDD" id="cd05235">
    <property type="entry name" value="SDR_e1"/>
    <property type="match status" value="1"/>
</dbReference>
<organism evidence="6 7">
    <name type="scientific">Bacillus badius</name>
    <dbReference type="NCBI Taxonomy" id="1455"/>
    <lineage>
        <taxon>Bacteria</taxon>
        <taxon>Bacillati</taxon>
        <taxon>Bacillota</taxon>
        <taxon>Bacilli</taxon>
        <taxon>Bacillales</taxon>
        <taxon>Bacillaceae</taxon>
        <taxon>Pseudobacillus</taxon>
    </lineage>
</organism>
<evidence type="ECO:0000313" key="6">
    <source>
        <dbReference type="EMBL" id="KIL79303.1"/>
    </source>
</evidence>
<comment type="cofactor">
    <cofactor evidence="1">
        <name>pantetheine 4'-phosphate</name>
        <dbReference type="ChEBI" id="CHEBI:47942"/>
    </cofactor>
</comment>
<dbReference type="PROSITE" id="PS00455">
    <property type="entry name" value="AMP_BINDING"/>
    <property type="match status" value="1"/>
</dbReference>
<dbReference type="Proteomes" id="UP000031982">
    <property type="component" value="Unassembled WGS sequence"/>
</dbReference>
<sequence length="1240" mass="139033">MAQTMLSSQFTSKDYWEKELTSPLPPLHLPVDKQKHAASEADFQTLTVQLKACSVQEVFDALEQKQASFRPFFISAYLLLLHRLTNEEEIMLGIAADQESVVPIRAGFTDCRTVMDVLKQVNQKVKGAAAHSRFNWKELLKKEEGTGYSTTFSFGNQPGAEPSDLAFQLFTDGTGLSLVIEYNAALFLPETIARFSAYFEQIVAYMSRADHLEVPFNSIPIITAEEKEMYKRLNETAASFQETAAIHQLVSAAAERFPNQMAVSSHGHSITYAELEQRSNQVAHMLLEKGLAEEELVPIFMKRSIGTIISILGVLKAGGAYVPLDPDHPVERNSYIIKDTHSQLALVDSAYMDAFRKLVPQDKAYCIFSERDYAEYSCSPVDQQVTADQLAYVIYTSGSTGRPKGTLIRHKGVINLINWSTKEMSFTHKDVLCQFAPYSFDASIYDTFSALFNGARLYLLSDEERMSVEAFAEAVEKEEVTSIAILPTIFFNELVAKLSEEGVRKFKNIRQITVGGEALIMETAFAFRKKFGRHIDIYNMYGPTECTVMATFYKVNEGMLATPTVPIGHPLDNHAVYVVNEADQLCPIGVPGELLISSAGVARGYLNQPDKTKAAFIPNLFHDRFSSVLYRSGDVARLLPSGEIEYVSRKDSQIKIRGHRIEIGEVEDALTSHEQVKDAAVIPKVDEEGLNVLAAFYTSVAGEELSSLEVRNFLLEKLPKYMVPAYIQYVEEMPVSPSGKIDRRTLAAYELIKQEHPVVKNLPRTETESVIAEAWKTSLKLPAVDIYDNFFEIGGHSLKILETLVLLKPAYPQLKINDFFMYPTVAELAARALELSAAAANTEKTAAVHEVIDLPEKPINIGNKEPEHLLAAHHILLTGATGYLGSHILEQLLRQTKADVYCLVRGESSEQAKSRLWNVLAHYFGTEIEMEAGQRVKVIVGDLEKEDLGLSKDDQHLIEKQIDSIIHCGADVRHFGETDHFSKVNKQSTESLLKFAEKRKGLRFHYISTLGIPEDLALEGKWDAMASMEDWLNASLTNVYVNSKLESEKLLFRAAVDANIPVTIYRAGNLTCHSRTGRFQKNIDSNAYYRMLKTMLALKAAPKVDWHVDYTPIDYASESIVALALQEESAGRVLHICNQAQIHYSDMIKHLRTCGYDIKLKEPEAYEKWLFGDPDIDPEILQLTIAQLEGDGAKDSPYRYTCPETKQLLQKTNVSCPKIDEEFFAKMISYATEIGYFPQP</sequence>
<comment type="similarity">
    <text evidence="2">Belongs to the ATP-dependent AMP-binding enzyme family.</text>
</comment>
<comment type="caution">
    <text evidence="6">The sequence shown here is derived from an EMBL/GenBank/DDBJ whole genome shotgun (WGS) entry which is preliminary data.</text>
</comment>
<dbReference type="Pfam" id="PF00668">
    <property type="entry name" value="Condensation"/>
    <property type="match status" value="1"/>
</dbReference>
<dbReference type="InterPro" id="IPR010080">
    <property type="entry name" value="Thioester_reductase-like_dom"/>
</dbReference>
<dbReference type="Gene3D" id="2.30.38.10">
    <property type="entry name" value="Luciferase, Domain 3"/>
    <property type="match status" value="1"/>
</dbReference>
<name>A0ABR5AX56_BACBA</name>
<dbReference type="PANTHER" id="PTHR44845">
    <property type="entry name" value="CARRIER DOMAIN-CONTAINING PROTEIN"/>
    <property type="match status" value="1"/>
</dbReference>
<evidence type="ECO:0000256" key="1">
    <source>
        <dbReference type="ARBA" id="ARBA00001957"/>
    </source>
</evidence>
<keyword evidence="7" id="KW-1185">Reference proteome</keyword>
<dbReference type="PANTHER" id="PTHR44845:SF7">
    <property type="entry name" value="PLIPASTATIN SYNTHASE SUBUNIT D"/>
    <property type="match status" value="1"/>
</dbReference>
<dbReference type="Pfam" id="PF13193">
    <property type="entry name" value="AMP-binding_C"/>
    <property type="match status" value="1"/>
</dbReference>
<dbReference type="Gene3D" id="3.40.50.720">
    <property type="entry name" value="NAD(P)-binding Rossmann-like Domain"/>
    <property type="match status" value="1"/>
</dbReference>
<reference evidence="6 7" key="1">
    <citation type="submission" date="2015-01" db="EMBL/GenBank/DDBJ databases">
        <title>Genome Assembly of Bacillus badius MTCC 1458.</title>
        <authorList>
            <person name="Verma A."/>
            <person name="Khatri I."/>
            <person name="Mual P."/>
            <person name="Subramanian S."/>
            <person name="Krishnamurthi S."/>
        </authorList>
    </citation>
    <scope>NUCLEOTIDE SEQUENCE [LARGE SCALE GENOMIC DNA]</scope>
    <source>
        <strain evidence="6 7">MTCC 1458</strain>
    </source>
</reference>
<evidence type="ECO:0000313" key="7">
    <source>
        <dbReference type="Proteomes" id="UP000031982"/>
    </source>
</evidence>
<keyword evidence="3" id="KW-0596">Phosphopantetheine</keyword>
<feature type="domain" description="Carrier" evidence="5">
    <location>
        <begin position="762"/>
        <end position="836"/>
    </location>
</feature>
<dbReference type="Pfam" id="PF07993">
    <property type="entry name" value="NAD_binding_4"/>
    <property type="match status" value="1"/>
</dbReference>
<accession>A0ABR5AX56</accession>
<dbReference type="InterPro" id="IPR000873">
    <property type="entry name" value="AMP-dep_synth/lig_dom"/>
</dbReference>
<dbReference type="RefSeq" id="WP_052477267.1">
    <property type="nucleotide sequence ID" value="NZ_JARTHD010000018.1"/>
</dbReference>
<dbReference type="NCBIfam" id="TIGR01746">
    <property type="entry name" value="Thioester-redct"/>
    <property type="match status" value="1"/>
</dbReference>
<dbReference type="SUPFAM" id="SSF51735">
    <property type="entry name" value="NAD(P)-binding Rossmann-fold domains"/>
    <property type="match status" value="1"/>
</dbReference>
<evidence type="ECO:0000259" key="5">
    <source>
        <dbReference type="PROSITE" id="PS50075"/>
    </source>
</evidence>
<dbReference type="NCBIfam" id="TIGR01733">
    <property type="entry name" value="AA-adenyl-dom"/>
    <property type="match status" value="1"/>
</dbReference>
<dbReference type="InterPro" id="IPR036291">
    <property type="entry name" value="NAD(P)-bd_dom_sf"/>
</dbReference>
<evidence type="ECO:0000256" key="4">
    <source>
        <dbReference type="ARBA" id="ARBA00022553"/>
    </source>
</evidence>
<keyword evidence="4" id="KW-0597">Phosphoprotein</keyword>
<gene>
    <name evidence="6" type="ORF">SD77_3169</name>
</gene>
<dbReference type="SUPFAM" id="SSF52777">
    <property type="entry name" value="CoA-dependent acyltransferases"/>
    <property type="match status" value="1"/>
</dbReference>
<dbReference type="Pfam" id="PF00501">
    <property type="entry name" value="AMP-binding"/>
    <property type="match status" value="1"/>
</dbReference>
<protein>
    <submittedName>
        <fullName evidence="6">Peptide synthetase</fullName>
    </submittedName>
</protein>
<evidence type="ECO:0000256" key="2">
    <source>
        <dbReference type="ARBA" id="ARBA00006432"/>
    </source>
</evidence>
<dbReference type="Gene3D" id="1.10.1200.10">
    <property type="entry name" value="ACP-like"/>
    <property type="match status" value="1"/>
</dbReference>
<dbReference type="InterPro" id="IPR001242">
    <property type="entry name" value="Condensation_dom"/>
</dbReference>
<dbReference type="Gene3D" id="3.30.300.30">
    <property type="match status" value="1"/>
</dbReference>
<dbReference type="InterPro" id="IPR045851">
    <property type="entry name" value="AMP-bd_C_sf"/>
</dbReference>
<dbReference type="PROSITE" id="PS00012">
    <property type="entry name" value="PHOSPHOPANTETHEINE"/>
    <property type="match status" value="1"/>
</dbReference>
<dbReference type="SUPFAM" id="SSF47336">
    <property type="entry name" value="ACP-like"/>
    <property type="match status" value="1"/>
</dbReference>
<dbReference type="PROSITE" id="PS50075">
    <property type="entry name" value="CARRIER"/>
    <property type="match status" value="1"/>
</dbReference>
<dbReference type="Pfam" id="PF00550">
    <property type="entry name" value="PP-binding"/>
    <property type="match status" value="1"/>
</dbReference>
<evidence type="ECO:0000256" key="3">
    <source>
        <dbReference type="ARBA" id="ARBA00022450"/>
    </source>
</evidence>
<dbReference type="Gene3D" id="3.30.559.30">
    <property type="entry name" value="Nonribosomal peptide synthetase, condensation domain"/>
    <property type="match status" value="1"/>
</dbReference>
<dbReference type="SUPFAM" id="SSF56801">
    <property type="entry name" value="Acetyl-CoA synthetase-like"/>
    <property type="match status" value="1"/>
</dbReference>
<dbReference type="InterPro" id="IPR036736">
    <property type="entry name" value="ACP-like_sf"/>
</dbReference>
<dbReference type="InterPro" id="IPR025110">
    <property type="entry name" value="AMP-bd_C"/>
</dbReference>
<dbReference type="PIRSF" id="PIRSF001617">
    <property type="entry name" value="Alpha-AR"/>
    <property type="match status" value="1"/>
</dbReference>
<dbReference type="InterPro" id="IPR006162">
    <property type="entry name" value="Ppantetheine_attach_site"/>
</dbReference>
<dbReference type="Gene3D" id="3.40.50.980">
    <property type="match status" value="2"/>
</dbReference>
<dbReference type="InterPro" id="IPR013120">
    <property type="entry name" value="FAR_NAD-bd"/>
</dbReference>
<dbReference type="EMBL" id="JXLP01000003">
    <property type="protein sequence ID" value="KIL79303.1"/>
    <property type="molecule type" value="Genomic_DNA"/>
</dbReference>
<dbReference type="InterPro" id="IPR009081">
    <property type="entry name" value="PP-bd_ACP"/>
</dbReference>
<dbReference type="InterPro" id="IPR020845">
    <property type="entry name" value="AMP-binding_CS"/>
</dbReference>
<dbReference type="CDD" id="cd05930">
    <property type="entry name" value="A_NRPS"/>
    <property type="match status" value="1"/>
</dbReference>